<dbReference type="PANTHER" id="PTHR10434:SF11">
    <property type="entry name" value="1-ACYL-SN-GLYCEROL-3-PHOSPHATE ACYLTRANSFERASE"/>
    <property type="match status" value="1"/>
</dbReference>
<protein>
    <recommendedName>
        <fullName evidence="2">1-acylglycerol-3-phosphate O-acyltransferase</fullName>
        <ecNumber evidence="2">2.3.1.51</ecNumber>
    </recommendedName>
</protein>
<dbReference type="InterPro" id="IPR002123">
    <property type="entry name" value="Plipid/glycerol_acylTrfase"/>
</dbReference>
<comment type="pathway">
    <text evidence="1">Phospholipid metabolism; CDP-diacylglycerol biosynthesis; CDP-diacylglycerol from sn-glycerol 3-phosphate: step 2/3.</text>
</comment>
<feature type="non-terminal residue" evidence="7">
    <location>
        <position position="1"/>
    </location>
</feature>
<keyword evidence="3 7" id="KW-0808">Transferase</keyword>
<keyword evidence="4 7" id="KW-0012">Acyltransferase</keyword>
<dbReference type="EC" id="2.3.1.51" evidence="2"/>
<name>A0A5J4NNH2_9TREM</name>
<dbReference type="GO" id="GO:0003841">
    <property type="term" value="F:1-acylglycerol-3-phosphate O-acyltransferase activity"/>
    <property type="evidence" value="ECO:0007669"/>
    <property type="project" value="UniProtKB-EC"/>
</dbReference>
<dbReference type="GO" id="GO:0006654">
    <property type="term" value="P:phosphatidic acid biosynthetic process"/>
    <property type="evidence" value="ECO:0007669"/>
    <property type="project" value="TreeGrafter"/>
</dbReference>
<dbReference type="EMBL" id="QNGE01001810">
    <property type="protein sequence ID" value="KAA3676790.1"/>
    <property type="molecule type" value="Genomic_DNA"/>
</dbReference>
<organism evidence="7 8">
    <name type="scientific">Paragonimus westermani</name>
    <dbReference type="NCBI Taxonomy" id="34504"/>
    <lineage>
        <taxon>Eukaryota</taxon>
        <taxon>Metazoa</taxon>
        <taxon>Spiralia</taxon>
        <taxon>Lophotrochozoa</taxon>
        <taxon>Platyhelminthes</taxon>
        <taxon>Trematoda</taxon>
        <taxon>Digenea</taxon>
        <taxon>Plagiorchiida</taxon>
        <taxon>Troglotremata</taxon>
        <taxon>Troglotrematidae</taxon>
        <taxon>Paragonimus</taxon>
    </lineage>
</organism>
<keyword evidence="5" id="KW-1133">Transmembrane helix</keyword>
<evidence type="ECO:0000313" key="8">
    <source>
        <dbReference type="Proteomes" id="UP000324629"/>
    </source>
</evidence>
<evidence type="ECO:0000256" key="2">
    <source>
        <dbReference type="ARBA" id="ARBA00013211"/>
    </source>
</evidence>
<dbReference type="AlphaFoldDB" id="A0A5J4NNH2"/>
<accession>A0A5J4NNH2</accession>
<keyword evidence="8" id="KW-1185">Reference proteome</keyword>
<dbReference type="GO" id="GO:0005783">
    <property type="term" value="C:endoplasmic reticulum"/>
    <property type="evidence" value="ECO:0007669"/>
    <property type="project" value="TreeGrafter"/>
</dbReference>
<evidence type="ECO:0000313" key="7">
    <source>
        <dbReference type="EMBL" id="KAA3676790.1"/>
    </source>
</evidence>
<proteinExistence type="predicted"/>
<evidence type="ECO:0000256" key="3">
    <source>
        <dbReference type="ARBA" id="ARBA00022679"/>
    </source>
</evidence>
<evidence type="ECO:0000256" key="4">
    <source>
        <dbReference type="ARBA" id="ARBA00023315"/>
    </source>
</evidence>
<feature type="domain" description="Phospholipid/glycerol acyltransferase" evidence="6">
    <location>
        <begin position="129"/>
        <end position="244"/>
    </location>
</feature>
<dbReference type="SMART" id="SM00563">
    <property type="entry name" value="PlsC"/>
    <property type="match status" value="1"/>
</dbReference>
<evidence type="ECO:0000259" key="6">
    <source>
        <dbReference type="SMART" id="SM00563"/>
    </source>
</evidence>
<dbReference type="Pfam" id="PF01553">
    <property type="entry name" value="Acyltransferase"/>
    <property type="match status" value="1"/>
</dbReference>
<reference evidence="7 8" key="1">
    <citation type="journal article" date="2019" name="Gigascience">
        <title>Whole-genome sequence of the oriental lung fluke Paragonimus westermani.</title>
        <authorList>
            <person name="Oey H."/>
            <person name="Zakrzewski M."/>
            <person name="Narain K."/>
            <person name="Devi K.R."/>
            <person name="Agatsuma T."/>
            <person name="Nawaratna S."/>
            <person name="Gobert G.N."/>
            <person name="Jones M.K."/>
            <person name="Ragan M.A."/>
            <person name="McManus D.P."/>
            <person name="Krause L."/>
        </authorList>
    </citation>
    <scope>NUCLEOTIDE SEQUENCE [LARGE SCALE GENOMIC DNA]</scope>
    <source>
        <strain evidence="7 8">IND2009</strain>
    </source>
</reference>
<evidence type="ECO:0000256" key="1">
    <source>
        <dbReference type="ARBA" id="ARBA00004728"/>
    </source>
</evidence>
<dbReference type="CDD" id="cd07989">
    <property type="entry name" value="LPLAT_AGPAT-like"/>
    <property type="match status" value="1"/>
</dbReference>
<keyword evidence="5" id="KW-0812">Transmembrane</keyword>
<feature type="transmembrane region" description="Helical" evidence="5">
    <location>
        <begin position="23"/>
        <end position="49"/>
    </location>
</feature>
<dbReference type="SUPFAM" id="SSF69593">
    <property type="entry name" value="Glycerol-3-phosphate (1)-acyltransferase"/>
    <property type="match status" value="1"/>
</dbReference>
<dbReference type="PANTHER" id="PTHR10434">
    <property type="entry name" value="1-ACYL-SN-GLYCEROL-3-PHOSPHATE ACYLTRANSFERASE"/>
    <property type="match status" value="1"/>
</dbReference>
<keyword evidence="5" id="KW-0472">Membrane</keyword>
<evidence type="ECO:0000256" key="5">
    <source>
        <dbReference type="SAM" id="Phobius"/>
    </source>
</evidence>
<feature type="transmembrane region" description="Helical" evidence="5">
    <location>
        <begin position="55"/>
        <end position="74"/>
    </location>
</feature>
<gene>
    <name evidence="7" type="ORF">DEA37_0006922</name>
</gene>
<dbReference type="Proteomes" id="UP000324629">
    <property type="component" value="Unassembled WGS sequence"/>
</dbReference>
<sequence length="274" mass="31332">TKCLCQTNESGLHRVPFPSCERIMLMCGFVMFVLYLFFGVLGLSVAYRVPVVNFYTKYVVFCAVLSLSSLYYTVEFCLRGRDYKNAWLTLLSSINARFRRFKKVFKLGGYLIGIRPVVKDAHFLTDKPCVFVANHQSMIDVASLVDVWPERCTIISKSSMKYAGPIGFITWLSKLIYIDRRNHKDAVSIMKHTAKIAVADQFPIQPIVISPYTRFLDFENKRFDSATYYVQVLPPISTVGLTTSDVDSLLRETREKMEACFEALKTAEVSPEDR</sequence>
<comment type="caution">
    <text evidence="7">The sequence shown here is derived from an EMBL/GenBank/DDBJ whole genome shotgun (WGS) entry which is preliminary data.</text>
</comment>